<evidence type="ECO:0000256" key="1">
    <source>
        <dbReference type="PROSITE-ProRule" id="PRU00703"/>
    </source>
</evidence>
<gene>
    <name evidence="4" type="ORF">F3Y22_tig00110833pilonHSYRG00324</name>
</gene>
<dbReference type="InterPro" id="IPR000644">
    <property type="entry name" value="CBS_dom"/>
</dbReference>
<feature type="chain" id="PRO_5025428695" description="CBS domain-containing protein" evidence="2">
    <location>
        <begin position="24"/>
        <end position="84"/>
    </location>
</feature>
<dbReference type="InterPro" id="IPR046342">
    <property type="entry name" value="CBS_dom_sf"/>
</dbReference>
<evidence type="ECO:0000313" key="5">
    <source>
        <dbReference type="Proteomes" id="UP000436088"/>
    </source>
</evidence>
<protein>
    <recommendedName>
        <fullName evidence="3">CBS domain-containing protein</fullName>
    </recommendedName>
</protein>
<feature type="domain" description="CBS" evidence="3">
    <location>
        <begin position="8"/>
        <end position="67"/>
    </location>
</feature>
<dbReference type="AlphaFoldDB" id="A0A6A2ZN30"/>
<name>A0A6A2ZN30_HIBSY</name>
<feature type="signal peptide" evidence="2">
    <location>
        <begin position="1"/>
        <end position="23"/>
    </location>
</feature>
<sequence>MSSGFMFIGRSALLTCKITSSLAAVMAQMLSHRATHVLVTEDENEDVLVGVVDYADILVAVTKQLATLVPTTRSIVELGSEIRS</sequence>
<evidence type="ECO:0000259" key="3">
    <source>
        <dbReference type="PROSITE" id="PS51371"/>
    </source>
</evidence>
<keyword evidence="1" id="KW-0129">CBS domain</keyword>
<evidence type="ECO:0000313" key="4">
    <source>
        <dbReference type="EMBL" id="KAE8692572.1"/>
    </source>
</evidence>
<dbReference type="Gene3D" id="3.10.580.10">
    <property type="entry name" value="CBS-domain"/>
    <property type="match status" value="1"/>
</dbReference>
<dbReference type="SUPFAM" id="SSF54631">
    <property type="entry name" value="CBS-domain pair"/>
    <property type="match status" value="1"/>
</dbReference>
<reference evidence="4" key="1">
    <citation type="submission" date="2019-09" db="EMBL/GenBank/DDBJ databases">
        <title>Draft genome information of white flower Hibiscus syriacus.</title>
        <authorList>
            <person name="Kim Y.-M."/>
        </authorList>
    </citation>
    <scope>NUCLEOTIDE SEQUENCE [LARGE SCALE GENOMIC DNA]</scope>
    <source>
        <strain evidence="4">YM2019G1</strain>
    </source>
</reference>
<organism evidence="4 5">
    <name type="scientific">Hibiscus syriacus</name>
    <name type="common">Rose of Sharon</name>
    <dbReference type="NCBI Taxonomy" id="106335"/>
    <lineage>
        <taxon>Eukaryota</taxon>
        <taxon>Viridiplantae</taxon>
        <taxon>Streptophyta</taxon>
        <taxon>Embryophyta</taxon>
        <taxon>Tracheophyta</taxon>
        <taxon>Spermatophyta</taxon>
        <taxon>Magnoliopsida</taxon>
        <taxon>eudicotyledons</taxon>
        <taxon>Gunneridae</taxon>
        <taxon>Pentapetalae</taxon>
        <taxon>rosids</taxon>
        <taxon>malvids</taxon>
        <taxon>Malvales</taxon>
        <taxon>Malvaceae</taxon>
        <taxon>Malvoideae</taxon>
        <taxon>Hibiscus</taxon>
    </lineage>
</organism>
<dbReference type="Pfam" id="PF00571">
    <property type="entry name" value="CBS"/>
    <property type="match status" value="1"/>
</dbReference>
<dbReference type="PROSITE" id="PS51371">
    <property type="entry name" value="CBS"/>
    <property type="match status" value="1"/>
</dbReference>
<keyword evidence="2" id="KW-0732">Signal</keyword>
<evidence type="ECO:0000256" key="2">
    <source>
        <dbReference type="SAM" id="SignalP"/>
    </source>
</evidence>
<comment type="caution">
    <text evidence="4">The sequence shown here is derived from an EMBL/GenBank/DDBJ whole genome shotgun (WGS) entry which is preliminary data.</text>
</comment>
<keyword evidence="5" id="KW-1185">Reference proteome</keyword>
<accession>A0A6A2ZN30</accession>
<dbReference type="EMBL" id="VEPZ02001133">
    <property type="protein sequence ID" value="KAE8692572.1"/>
    <property type="molecule type" value="Genomic_DNA"/>
</dbReference>
<proteinExistence type="predicted"/>
<dbReference type="Proteomes" id="UP000436088">
    <property type="component" value="Unassembled WGS sequence"/>
</dbReference>